<dbReference type="AlphaFoldDB" id="A0A3S4ZTI6"/>
<evidence type="ECO:0000313" key="2">
    <source>
        <dbReference type="Proteomes" id="UP000784294"/>
    </source>
</evidence>
<dbReference type="Proteomes" id="UP000784294">
    <property type="component" value="Unassembled WGS sequence"/>
</dbReference>
<comment type="caution">
    <text evidence="1">The sequence shown here is derived from an EMBL/GenBank/DDBJ whole genome shotgun (WGS) entry which is preliminary data.</text>
</comment>
<keyword evidence="2" id="KW-1185">Reference proteome</keyword>
<proteinExistence type="predicted"/>
<name>A0A3S4ZTI6_9PLAT</name>
<organism evidence="1 2">
    <name type="scientific">Protopolystoma xenopodis</name>
    <dbReference type="NCBI Taxonomy" id="117903"/>
    <lineage>
        <taxon>Eukaryota</taxon>
        <taxon>Metazoa</taxon>
        <taxon>Spiralia</taxon>
        <taxon>Lophotrochozoa</taxon>
        <taxon>Platyhelminthes</taxon>
        <taxon>Monogenea</taxon>
        <taxon>Polyopisthocotylea</taxon>
        <taxon>Polystomatidea</taxon>
        <taxon>Polystomatidae</taxon>
        <taxon>Protopolystoma</taxon>
    </lineage>
</organism>
<accession>A0A3S4ZTI6</accession>
<reference evidence="1" key="1">
    <citation type="submission" date="2018-11" db="EMBL/GenBank/DDBJ databases">
        <authorList>
            <consortium name="Pathogen Informatics"/>
        </authorList>
    </citation>
    <scope>NUCLEOTIDE SEQUENCE</scope>
</reference>
<gene>
    <name evidence="1" type="ORF">PXEA_LOCUS5051</name>
</gene>
<dbReference type="EMBL" id="CAAALY010012318">
    <property type="protein sequence ID" value="VEL11611.1"/>
    <property type="molecule type" value="Genomic_DNA"/>
</dbReference>
<evidence type="ECO:0000313" key="1">
    <source>
        <dbReference type="EMBL" id="VEL11611.1"/>
    </source>
</evidence>
<sequence length="206" mass="22771">MSTLAPNGCLRRFSVVCPCEPIPTPLALSLPSRCFLVALSFDSLFPSHSAPQLATPSSTQLTPGSVTMATFASTAIGQLRRQSPNASILDICPRRQVQPLLFLLVCKQCLEGNANSVSVCARLRDPFRPPLLEFRRTQNPLKGPNNEERLKATDAMTDRIVETLGGSGCCRSLDPKREHERDLFRGEISLSQAFSQRGYAFTHRRR</sequence>
<protein>
    <submittedName>
        <fullName evidence="1">Uncharacterized protein</fullName>
    </submittedName>
</protein>